<sequence length="143" mass="15141">MARHSDIRRAGETLGGEYYYGGVLQSIYKRTPLGGARQVRHRDLRRRELLRSASGAVESLGGEYSPGLTHATTHLLSRAAAGDMYAIATSRPAAIAIATPDWALRCAAARARLPAADFALPPFAGVHACCSGPPAARRAAVKC</sequence>
<dbReference type="EMBL" id="JAFCMP010000140">
    <property type="protein sequence ID" value="KAG5185168.1"/>
    <property type="molecule type" value="Genomic_DNA"/>
</dbReference>
<dbReference type="Pfam" id="PF12738">
    <property type="entry name" value="PTCB-BRCT"/>
    <property type="match status" value="1"/>
</dbReference>
<gene>
    <name evidence="2" type="ORF">JKP88DRAFT_289437</name>
</gene>
<accession>A0A836CHA0</accession>
<organism evidence="2 3">
    <name type="scientific">Tribonema minus</name>
    <dbReference type="NCBI Taxonomy" id="303371"/>
    <lineage>
        <taxon>Eukaryota</taxon>
        <taxon>Sar</taxon>
        <taxon>Stramenopiles</taxon>
        <taxon>Ochrophyta</taxon>
        <taxon>PX clade</taxon>
        <taxon>Xanthophyceae</taxon>
        <taxon>Tribonematales</taxon>
        <taxon>Tribonemataceae</taxon>
        <taxon>Tribonema</taxon>
    </lineage>
</organism>
<feature type="domain" description="BRCT" evidence="1">
    <location>
        <begin position="57"/>
        <end position="120"/>
    </location>
</feature>
<name>A0A836CHA0_9STRA</name>
<dbReference type="Gene3D" id="3.40.50.10190">
    <property type="entry name" value="BRCT domain"/>
    <property type="match status" value="1"/>
</dbReference>
<reference evidence="2" key="1">
    <citation type="submission" date="2021-02" db="EMBL/GenBank/DDBJ databases">
        <title>First Annotated Genome of the Yellow-green Alga Tribonema minus.</title>
        <authorList>
            <person name="Mahan K.M."/>
        </authorList>
    </citation>
    <scope>NUCLEOTIDE SEQUENCE</scope>
    <source>
        <strain evidence="2">UTEX B ZZ1240</strain>
    </source>
</reference>
<dbReference type="AlphaFoldDB" id="A0A836CHA0"/>
<dbReference type="InterPro" id="IPR001357">
    <property type="entry name" value="BRCT_dom"/>
</dbReference>
<keyword evidence="3" id="KW-1185">Reference proteome</keyword>
<evidence type="ECO:0000259" key="1">
    <source>
        <dbReference type="PROSITE" id="PS50172"/>
    </source>
</evidence>
<protein>
    <recommendedName>
        <fullName evidence="1">BRCT domain-containing protein</fullName>
    </recommendedName>
</protein>
<comment type="caution">
    <text evidence="2">The sequence shown here is derived from an EMBL/GenBank/DDBJ whole genome shotgun (WGS) entry which is preliminary data.</text>
</comment>
<dbReference type="PROSITE" id="PS50172">
    <property type="entry name" value="BRCT"/>
    <property type="match status" value="1"/>
</dbReference>
<dbReference type="InterPro" id="IPR036420">
    <property type="entry name" value="BRCT_dom_sf"/>
</dbReference>
<proteinExistence type="predicted"/>
<evidence type="ECO:0000313" key="3">
    <source>
        <dbReference type="Proteomes" id="UP000664859"/>
    </source>
</evidence>
<dbReference type="SUPFAM" id="SSF52113">
    <property type="entry name" value="BRCT domain"/>
    <property type="match status" value="1"/>
</dbReference>
<evidence type="ECO:0000313" key="2">
    <source>
        <dbReference type="EMBL" id="KAG5185168.1"/>
    </source>
</evidence>
<dbReference type="Proteomes" id="UP000664859">
    <property type="component" value="Unassembled WGS sequence"/>
</dbReference>